<dbReference type="PANTHER" id="PTHR31377">
    <property type="entry name" value="AGMATINE DEIMINASE-RELATED"/>
    <property type="match status" value="1"/>
</dbReference>
<evidence type="ECO:0000313" key="3">
    <source>
        <dbReference type="Proteomes" id="UP001153076"/>
    </source>
</evidence>
<protein>
    <submittedName>
        <fullName evidence="2">Uncharacterized protein</fullName>
    </submittedName>
</protein>
<dbReference type="PANTHER" id="PTHR31377:SF2">
    <property type="entry name" value="AGMATINE DEIMINASE"/>
    <property type="match status" value="1"/>
</dbReference>
<keyword evidence="3" id="KW-1185">Reference proteome</keyword>
<dbReference type="Gene3D" id="3.75.10.10">
    <property type="entry name" value="L-arginine/glycine Amidinotransferase, Chain A"/>
    <property type="match status" value="2"/>
</dbReference>
<gene>
    <name evidence="2" type="ORF">Cgig2_007506</name>
</gene>
<dbReference type="InterPro" id="IPR007466">
    <property type="entry name" value="Peptidyl-Arg-deiminase_porph"/>
</dbReference>
<dbReference type="EMBL" id="JAKOGI010000721">
    <property type="protein sequence ID" value="KAJ8431090.1"/>
    <property type="molecule type" value="Genomic_DNA"/>
</dbReference>
<organism evidence="2 3">
    <name type="scientific">Carnegiea gigantea</name>
    <dbReference type="NCBI Taxonomy" id="171969"/>
    <lineage>
        <taxon>Eukaryota</taxon>
        <taxon>Viridiplantae</taxon>
        <taxon>Streptophyta</taxon>
        <taxon>Embryophyta</taxon>
        <taxon>Tracheophyta</taxon>
        <taxon>Spermatophyta</taxon>
        <taxon>Magnoliopsida</taxon>
        <taxon>eudicotyledons</taxon>
        <taxon>Gunneridae</taxon>
        <taxon>Pentapetalae</taxon>
        <taxon>Caryophyllales</taxon>
        <taxon>Cactineae</taxon>
        <taxon>Cactaceae</taxon>
        <taxon>Cactoideae</taxon>
        <taxon>Echinocereeae</taxon>
        <taxon>Carnegiea</taxon>
    </lineage>
</organism>
<name>A0A9Q1JU38_9CARY</name>
<dbReference type="GO" id="GO:0009446">
    <property type="term" value="P:putrescine biosynthetic process"/>
    <property type="evidence" value="ECO:0007669"/>
    <property type="project" value="InterPro"/>
</dbReference>
<sequence>MELEGTPVQHGYRMPAEWEPHSRCWMGWPERPDNWRDHAVLAQRVFMRVATAISKFEPVTVCASRDQRMNARMEPIASPDQGVDEGYYKDWSLDILVAPKEHAITTEECLLNNNRNPHMTKEQIEDNLKKYLRVRKIIWLPRDCMDLASAAATKRPTCCVLVLTKPTKGELSPEDQEKLTADCDQVVAEARESHASMF</sequence>
<accession>A0A9Q1JU38</accession>
<dbReference type="AlphaFoldDB" id="A0A9Q1JU38"/>
<keyword evidence="1" id="KW-0378">Hydrolase</keyword>
<evidence type="ECO:0000256" key="1">
    <source>
        <dbReference type="ARBA" id="ARBA00022801"/>
    </source>
</evidence>
<evidence type="ECO:0000313" key="2">
    <source>
        <dbReference type="EMBL" id="KAJ8431090.1"/>
    </source>
</evidence>
<dbReference type="SUPFAM" id="SSF55909">
    <property type="entry name" value="Pentein"/>
    <property type="match status" value="1"/>
</dbReference>
<dbReference type="Pfam" id="PF04371">
    <property type="entry name" value="PAD_porph"/>
    <property type="match status" value="2"/>
</dbReference>
<dbReference type="GO" id="GO:0004668">
    <property type="term" value="F:protein-arginine deiminase activity"/>
    <property type="evidence" value="ECO:0007669"/>
    <property type="project" value="InterPro"/>
</dbReference>
<dbReference type="OrthoDB" id="544103at2759"/>
<comment type="caution">
    <text evidence="2">The sequence shown here is derived from an EMBL/GenBank/DDBJ whole genome shotgun (WGS) entry which is preliminary data.</text>
</comment>
<dbReference type="Proteomes" id="UP001153076">
    <property type="component" value="Unassembled WGS sequence"/>
</dbReference>
<proteinExistence type="predicted"/>
<reference evidence="2" key="1">
    <citation type="submission" date="2022-04" db="EMBL/GenBank/DDBJ databases">
        <title>Carnegiea gigantea Genome sequencing and assembly v2.</title>
        <authorList>
            <person name="Copetti D."/>
            <person name="Sanderson M.J."/>
            <person name="Burquez A."/>
            <person name="Wojciechowski M.F."/>
        </authorList>
    </citation>
    <scope>NUCLEOTIDE SEQUENCE</scope>
    <source>
        <strain evidence="2">SGP5-SGP5p</strain>
        <tissue evidence="2">Aerial part</tissue>
    </source>
</reference>
<dbReference type="GO" id="GO:0047632">
    <property type="term" value="F:agmatine deiminase activity"/>
    <property type="evidence" value="ECO:0007669"/>
    <property type="project" value="TreeGrafter"/>
</dbReference>